<comment type="caution">
    <text evidence="2">The sequence shown here is derived from an EMBL/GenBank/DDBJ whole genome shotgun (WGS) entry which is preliminary data.</text>
</comment>
<evidence type="ECO:0000313" key="2">
    <source>
        <dbReference type="EMBL" id="KAJ8511272.1"/>
    </source>
</evidence>
<organism evidence="2 3">
    <name type="scientific">Ensete ventricosum</name>
    <name type="common">Abyssinian banana</name>
    <name type="synonym">Musa ensete</name>
    <dbReference type="NCBI Taxonomy" id="4639"/>
    <lineage>
        <taxon>Eukaryota</taxon>
        <taxon>Viridiplantae</taxon>
        <taxon>Streptophyta</taxon>
        <taxon>Embryophyta</taxon>
        <taxon>Tracheophyta</taxon>
        <taxon>Spermatophyta</taxon>
        <taxon>Magnoliopsida</taxon>
        <taxon>Liliopsida</taxon>
        <taxon>Zingiberales</taxon>
        <taxon>Musaceae</taxon>
        <taxon>Ensete</taxon>
    </lineage>
</organism>
<dbReference type="Proteomes" id="UP001222027">
    <property type="component" value="Unassembled WGS sequence"/>
</dbReference>
<name>A0AAV8RQQ6_ENSVE</name>
<keyword evidence="1" id="KW-1133">Transmembrane helix</keyword>
<proteinExistence type="predicted"/>
<accession>A0AAV8RQQ6</accession>
<evidence type="ECO:0000313" key="3">
    <source>
        <dbReference type="Proteomes" id="UP001222027"/>
    </source>
</evidence>
<dbReference type="AlphaFoldDB" id="A0AAV8RQQ6"/>
<protein>
    <submittedName>
        <fullName evidence="2">Uncharacterized protein</fullName>
    </submittedName>
</protein>
<dbReference type="EMBL" id="JAQQAF010000001">
    <property type="protein sequence ID" value="KAJ8511272.1"/>
    <property type="molecule type" value="Genomic_DNA"/>
</dbReference>
<keyword evidence="3" id="KW-1185">Reference proteome</keyword>
<reference evidence="2 3" key="1">
    <citation type="submission" date="2022-12" db="EMBL/GenBank/DDBJ databases">
        <title>Chromosome-scale assembly of the Ensete ventricosum genome.</title>
        <authorList>
            <person name="Dussert Y."/>
            <person name="Stocks J."/>
            <person name="Wendawek A."/>
            <person name="Woldeyes F."/>
            <person name="Nichols R.A."/>
            <person name="Borrell J.S."/>
        </authorList>
    </citation>
    <scope>NUCLEOTIDE SEQUENCE [LARGE SCALE GENOMIC DNA]</scope>
    <source>
        <strain evidence="3">cv. Maze</strain>
        <tissue evidence="2">Seeds</tissue>
    </source>
</reference>
<sequence>MSIAISSSVATSIATATFAPLTVRRRVHRTKTLGASPPIPNPLATACRSRLGFSLVEHNKAIYAPGNEMPQTSIGSPGGPPLPTILAGVVVVFLLLCWVVGSIAMWLVGFIVLFEVE</sequence>
<keyword evidence="1" id="KW-0812">Transmembrane</keyword>
<evidence type="ECO:0000256" key="1">
    <source>
        <dbReference type="SAM" id="Phobius"/>
    </source>
</evidence>
<keyword evidence="1" id="KW-0472">Membrane</keyword>
<feature type="transmembrane region" description="Helical" evidence="1">
    <location>
        <begin position="85"/>
        <end position="114"/>
    </location>
</feature>
<gene>
    <name evidence="2" type="ORF">OPV22_001706</name>
</gene>